<dbReference type="KEGG" id="sla:SERLADRAFT_458051"/>
<dbReference type="Pfam" id="PF20236">
    <property type="entry name" value="DUF6593"/>
    <property type="match status" value="1"/>
</dbReference>
<dbReference type="HOGENOM" id="CLU_098000_0_0_1"/>
<dbReference type="AlphaFoldDB" id="F8NIM5"/>
<sequence>MFPANNPFTQGSWRSGNAPSSNGSWDSSVPPPSIFGALPYPNAPSLDIPIRDLITFRFSSFNPTILNCQVMGPRSQPVFYVITDSSLPGYTQLKDAAGANVALVEWQSHPLVEARGAVAKQPIRNWLRLSSDQRHRLMGAHGINYYWAPNDRFICLYTSGSSTSPLARISKSYNDVILEMTPQAIQFKLLEICVVATILLQCGRNID</sequence>
<reference evidence="3" key="1">
    <citation type="submission" date="2011-04" db="EMBL/GenBank/DDBJ databases">
        <title>Evolution of plant cell wall degrading machinery underlies the functional diversity of forest fungi.</title>
        <authorList>
            <consortium name="US DOE Joint Genome Institute (JGI-PGF)"/>
            <person name="Eastwood D.C."/>
            <person name="Floudas D."/>
            <person name="Binder M."/>
            <person name="Majcherczyk A."/>
            <person name="Schneider P."/>
            <person name="Aerts A."/>
            <person name="Asiegbu F.O."/>
            <person name="Baker S.E."/>
            <person name="Barry K."/>
            <person name="Bendiksby M."/>
            <person name="Blumentritt M."/>
            <person name="Coutinho P.M."/>
            <person name="Cullen D."/>
            <person name="Cullen D."/>
            <person name="Gathman A."/>
            <person name="Goodell B."/>
            <person name="Henrissat B."/>
            <person name="Ihrmark K."/>
            <person name="Kauserud H."/>
            <person name="Kohler A."/>
            <person name="LaButti K."/>
            <person name="Lapidus A."/>
            <person name="Lavin J.L."/>
            <person name="Lee Y.-H."/>
            <person name="Lindquist E."/>
            <person name="Lilly W."/>
            <person name="Lucas S."/>
            <person name="Morin E."/>
            <person name="Murat C."/>
            <person name="Oguiza J.A."/>
            <person name="Park J."/>
            <person name="Pisabarro A.G."/>
            <person name="Riley R."/>
            <person name="Rosling A."/>
            <person name="Salamov A."/>
            <person name="Schmidt O."/>
            <person name="Schmutz J."/>
            <person name="Skrede I."/>
            <person name="Stenlid J."/>
            <person name="Wiebenga A."/>
            <person name="Xie X."/>
            <person name="Kues U."/>
            <person name="Hibbett D.S."/>
            <person name="Hoffmeister D."/>
            <person name="Hogberg N."/>
            <person name="Martin F."/>
            <person name="Grigoriev I.V."/>
            <person name="Watkinson S.C."/>
        </authorList>
    </citation>
    <scope>NUCLEOTIDE SEQUENCE</scope>
    <source>
        <strain evidence="3">S7.9</strain>
    </source>
</reference>
<dbReference type="OrthoDB" id="3191568at2759"/>
<dbReference type="RefSeq" id="XP_007314029.1">
    <property type="nucleotide sequence ID" value="XM_007313967.1"/>
</dbReference>
<dbReference type="Proteomes" id="UP000008064">
    <property type="component" value="Unassembled WGS sequence"/>
</dbReference>
<dbReference type="EMBL" id="GL945429">
    <property type="protein sequence ID" value="EGO29787.1"/>
    <property type="molecule type" value="Genomic_DNA"/>
</dbReference>
<feature type="domain" description="DUF6593" evidence="2">
    <location>
        <begin position="66"/>
        <end position="201"/>
    </location>
</feature>
<dbReference type="GeneID" id="18817633"/>
<protein>
    <recommendedName>
        <fullName evidence="2">DUF6593 domain-containing protein</fullName>
    </recommendedName>
</protein>
<gene>
    <name evidence="3" type="ORF">SERLADRAFT_458051</name>
</gene>
<evidence type="ECO:0000256" key="1">
    <source>
        <dbReference type="SAM" id="MobiDB-lite"/>
    </source>
</evidence>
<evidence type="ECO:0000313" key="3">
    <source>
        <dbReference type="EMBL" id="EGO29787.1"/>
    </source>
</evidence>
<organism>
    <name type="scientific">Serpula lacrymans var. lacrymans (strain S7.9)</name>
    <name type="common">Dry rot fungus</name>
    <dbReference type="NCBI Taxonomy" id="578457"/>
    <lineage>
        <taxon>Eukaryota</taxon>
        <taxon>Fungi</taxon>
        <taxon>Dikarya</taxon>
        <taxon>Basidiomycota</taxon>
        <taxon>Agaricomycotina</taxon>
        <taxon>Agaricomycetes</taxon>
        <taxon>Agaricomycetidae</taxon>
        <taxon>Boletales</taxon>
        <taxon>Coniophorineae</taxon>
        <taxon>Serpulaceae</taxon>
        <taxon>Serpula</taxon>
    </lineage>
</organism>
<accession>F8NIM5</accession>
<feature type="region of interest" description="Disordered" evidence="1">
    <location>
        <begin position="1"/>
        <end position="27"/>
    </location>
</feature>
<evidence type="ECO:0000259" key="2">
    <source>
        <dbReference type="Pfam" id="PF20236"/>
    </source>
</evidence>
<name>F8NIM5_SERL9</name>
<dbReference type="InterPro" id="IPR046528">
    <property type="entry name" value="DUF6593"/>
</dbReference>
<proteinExistence type="predicted"/>